<dbReference type="GO" id="GO:0005737">
    <property type="term" value="C:cytoplasm"/>
    <property type="evidence" value="ECO:0007669"/>
    <property type="project" value="TreeGrafter"/>
</dbReference>
<accession>A0A101KSE0</accession>
<dbReference type="EC" id="4.3.2.7" evidence="1"/>
<protein>
    <recommendedName>
        <fullName evidence="1">glutathione-specific gamma-glutamylcyclotransferase</fullName>
        <ecNumber evidence="1">4.3.2.7</ecNumber>
    </recommendedName>
</protein>
<dbReference type="Gene3D" id="3.10.490.10">
    <property type="entry name" value="Gamma-glutamyl cyclotransferase-like"/>
    <property type="match status" value="1"/>
</dbReference>
<dbReference type="Proteomes" id="UP000053176">
    <property type="component" value="Unassembled WGS sequence"/>
</dbReference>
<sequence>MRRMSLTPELVALCQREEVDPGPSGAWTQLNDDDFRALALRLSGEADDGPLWVFAYGSLIWKPAFESVEQQRASAHGWHRSFCLDLVRWRGSAAQPGLMMALERGGRCDGVIYRLPDGEKPAQIERLLRREIDDHESVSSVRWVPVRTTQGSLRALGFWVGVTGKGTSLGQPLEKVAWVLARACGHIGSGAEYLYNTVSHLETFGIHDRNLWRLQQLVADEIRSIHGHRIASSEPQATEVAAIT</sequence>
<evidence type="ECO:0000313" key="3">
    <source>
        <dbReference type="EMBL" id="KUM26041.1"/>
    </source>
</evidence>
<evidence type="ECO:0000256" key="2">
    <source>
        <dbReference type="ARBA" id="ARBA00023239"/>
    </source>
</evidence>
<evidence type="ECO:0000256" key="1">
    <source>
        <dbReference type="ARBA" id="ARBA00012344"/>
    </source>
</evidence>
<name>A0A101KSE0_RHILI</name>
<dbReference type="EMBL" id="LPWA01000109">
    <property type="protein sequence ID" value="KUM26041.1"/>
    <property type="molecule type" value="Genomic_DNA"/>
</dbReference>
<dbReference type="PANTHER" id="PTHR12192">
    <property type="entry name" value="CATION TRANSPORT PROTEIN CHAC-RELATED"/>
    <property type="match status" value="1"/>
</dbReference>
<dbReference type="CDD" id="cd06661">
    <property type="entry name" value="GGCT_like"/>
    <property type="match status" value="1"/>
</dbReference>
<evidence type="ECO:0000313" key="4">
    <source>
        <dbReference type="Proteomes" id="UP000053176"/>
    </source>
</evidence>
<dbReference type="InterPro" id="IPR013024">
    <property type="entry name" value="GGCT-like"/>
</dbReference>
<proteinExistence type="predicted"/>
<dbReference type="OrthoDB" id="9795692at2"/>
<dbReference type="GO" id="GO:0061928">
    <property type="term" value="F:glutathione specific gamma-glutamylcyclotransferase activity"/>
    <property type="evidence" value="ECO:0007669"/>
    <property type="project" value="UniProtKB-EC"/>
</dbReference>
<dbReference type="PANTHER" id="PTHR12192:SF2">
    <property type="entry name" value="GLUTATHIONE-SPECIFIC GAMMA-GLUTAMYLCYCLOTRANSFERASE 2"/>
    <property type="match status" value="1"/>
</dbReference>
<dbReference type="SUPFAM" id="SSF110857">
    <property type="entry name" value="Gamma-glutamyl cyclotransferase-like"/>
    <property type="match status" value="1"/>
</dbReference>
<comment type="caution">
    <text evidence="3">The sequence shown here is derived from an EMBL/GenBank/DDBJ whole genome shotgun (WGS) entry which is preliminary data.</text>
</comment>
<dbReference type="InterPro" id="IPR036568">
    <property type="entry name" value="GGCT-like_sf"/>
</dbReference>
<dbReference type="Pfam" id="PF04752">
    <property type="entry name" value="ChaC"/>
    <property type="match status" value="1"/>
</dbReference>
<keyword evidence="2" id="KW-0456">Lyase</keyword>
<dbReference type="InterPro" id="IPR006840">
    <property type="entry name" value="ChaC"/>
</dbReference>
<gene>
    <name evidence="3" type="ORF">AU467_03265</name>
</gene>
<dbReference type="AlphaFoldDB" id="A0A101KSE0"/>
<organism evidence="3 4">
    <name type="scientific">Rhizobium loti</name>
    <name type="common">Mesorhizobium loti</name>
    <dbReference type="NCBI Taxonomy" id="381"/>
    <lineage>
        <taxon>Bacteria</taxon>
        <taxon>Pseudomonadati</taxon>
        <taxon>Pseudomonadota</taxon>
        <taxon>Alphaproteobacteria</taxon>
        <taxon>Hyphomicrobiales</taxon>
        <taxon>Phyllobacteriaceae</taxon>
        <taxon>Mesorhizobium</taxon>
    </lineage>
</organism>
<reference evidence="3 4" key="1">
    <citation type="submission" date="2015-12" db="EMBL/GenBank/DDBJ databases">
        <title>Draft genome sequence of Mesorhizobium sp. UFLA 01-765, a multitolerant efficient symbiont and plant-growth promoting strain isolated from Zn-mining soil using Leucaena leucocephala as a trap plant.</title>
        <authorList>
            <person name="Rangel W.M."/>
            <person name="Thijs S."/>
            <person name="Longatti S.M."/>
            <person name="Moreira F.M."/>
            <person name="Weyens N."/>
            <person name="Vangronsveld J."/>
            <person name="Van Hamme J.D."/>
            <person name="Bottos E.M."/>
            <person name="Rineau F."/>
        </authorList>
    </citation>
    <scope>NUCLEOTIDE SEQUENCE [LARGE SCALE GENOMIC DNA]</scope>
    <source>
        <strain evidence="3 4">UFLA 01-765</strain>
    </source>
</reference>
<dbReference type="GO" id="GO:0006751">
    <property type="term" value="P:glutathione catabolic process"/>
    <property type="evidence" value="ECO:0007669"/>
    <property type="project" value="InterPro"/>
</dbReference>